<dbReference type="AlphaFoldDB" id="A0A3M8CN35"/>
<dbReference type="PANTHER" id="PTHR14859:SF15">
    <property type="entry name" value="ENDONUCLEASE_EXONUCLEASE_PHOSPHATASE DOMAIN-CONTAINING PROTEIN"/>
    <property type="match status" value="1"/>
</dbReference>
<dbReference type="Gene3D" id="3.60.10.10">
    <property type="entry name" value="Endonuclease/exonuclease/phosphatase"/>
    <property type="match status" value="1"/>
</dbReference>
<gene>
    <name evidence="2" type="ORF">EDM52_01035</name>
</gene>
<dbReference type="Pfam" id="PF03372">
    <property type="entry name" value="Exo_endo_phos"/>
    <property type="match status" value="1"/>
</dbReference>
<sequence>MRAVSYNIHSGRDLFWRKRLDQMAASFQEWNADVICLQEVHQNSKYGYQARFLADQLRYQFLFAPSIQIADGFYGNAILTRLACTRFQTVFLPAKKEKRTLLQASLVWQGREFLVWNTHCSLQATSRSSQLQLLRTLARQEQETPLLLFGDFNAPNITFAPLLRDCAWELGKESLPTLPAFRRRLDYIFASPHWQVHDFTLSNIAWSDHVPVIAELDWRERPHPVPVK</sequence>
<evidence type="ECO:0000313" key="3">
    <source>
        <dbReference type="Proteomes" id="UP000282028"/>
    </source>
</evidence>
<dbReference type="EMBL" id="RHHR01000003">
    <property type="protein sequence ID" value="RNB76989.1"/>
    <property type="molecule type" value="Genomic_DNA"/>
</dbReference>
<dbReference type="GO" id="GO:0006506">
    <property type="term" value="P:GPI anchor biosynthetic process"/>
    <property type="evidence" value="ECO:0007669"/>
    <property type="project" value="TreeGrafter"/>
</dbReference>
<comment type="caution">
    <text evidence="2">The sequence shown here is derived from an EMBL/GenBank/DDBJ whole genome shotgun (WGS) entry which is preliminary data.</text>
</comment>
<evidence type="ECO:0000313" key="2">
    <source>
        <dbReference type="EMBL" id="RNB76989.1"/>
    </source>
</evidence>
<dbReference type="GO" id="GO:0016787">
    <property type="term" value="F:hydrolase activity"/>
    <property type="evidence" value="ECO:0007669"/>
    <property type="project" value="UniProtKB-KW"/>
</dbReference>
<evidence type="ECO:0000259" key="1">
    <source>
        <dbReference type="Pfam" id="PF03372"/>
    </source>
</evidence>
<dbReference type="SUPFAM" id="SSF56219">
    <property type="entry name" value="DNase I-like"/>
    <property type="match status" value="1"/>
</dbReference>
<name>A0A3M8CN35_9BACL</name>
<dbReference type="InterPro" id="IPR051916">
    <property type="entry name" value="GPI-anchor_lipid_remodeler"/>
</dbReference>
<dbReference type="PANTHER" id="PTHR14859">
    <property type="entry name" value="CALCOFLUOR WHITE HYPERSENSITIVE PROTEIN PRECURSOR"/>
    <property type="match status" value="1"/>
</dbReference>
<dbReference type="InterPro" id="IPR036691">
    <property type="entry name" value="Endo/exonu/phosph_ase_sf"/>
</dbReference>
<reference evidence="2 3" key="1">
    <citation type="submission" date="2018-10" db="EMBL/GenBank/DDBJ databases">
        <title>Phylogenomics of Brevibacillus.</title>
        <authorList>
            <person name="Dunlap C."/>
        </authorList>
    </citation>
    <scope>NUCLEOTIDE SEQUENCE [LARGE SCALE GENOMIC DNA]</scope>
    <source>
        <strain evidence="2 3">JCM 12215</strain>
    </source>
</reference>
<organism evidence="2 3">
    <name type="scientific">Brevibacillus invocatus</name>
    <dbReference type="NCBI Taxonomy" id="173959"/>
    <lineage>
        <taxon>Bacteria</taxon>
        <taxon>Bacillati</taxon>
        <taxon>Bacillota</taxon>
        <taxon>Bacilli</taxon>
        <taxon>Bacillales</taxon>
        <taxon>Paenibacillaceae</taxon>
        <taxon>Brevibacillus</taxon>
    </lineage>
</organism>
<accession>A0A3M8CN35</accession>
<dbReference type="OrthoDB" id="155529at2"/>
<protein>
    <submittedName>
        <fullName evidence="2">Metal-dependent hydrolase</fullName>
    </submittedName>
</protein>
<feature type="domain" description="Endonuclease/exonuclease/phosphatase" evidence="1">
    <location>
        <begin position="4"/>
        <end position="209"/>
    </location>
</feature>
<dbReference type="InterPro" id="IPR005135">
    <property type="entry name" value="Endo/exonuclease/phosphatase"/>
</dbReference>
<keyword evidence="3" id="KW-1185">Reference proteome</keyword>
<dbReference type="Proteomes" id="UP000282028">
    <property type="component" value="Unassembled WGS sequence"/>
</dbReference>
<dbReference type="GO" id="GO:0016020">
    <property type="term" value="C:membrane"/>
    <property type="evidence" value="ECO:0007669"/>
    <property type="project" value="GOC"/>
</dbReference>
<proteinExistence type="predicted"/>
<keyword evidence="2" id="KW-0378">Hydrolase</keyword>